<accession>A0A1S8LAV9</accession>
<evidence type="ECO:0000313" key="3">
    <source>
        <dbReference type="EMBL" id="URZ10564.1"/>
    </source>
</evidence>
<dbReference type="EMBL" id="CP096983">
    <property type="protein sequence ID" value="URZ10564.1"/>
    <property type="molecule type" value="Genomic_DNA"/>
</dbReference>
<keyword evidence="4" id="KW-1185">Reference proteome</keyword>
<dbReference type="Proteomes" id="UP000190951">
    <property type="component" value="Chromosome"/>
</dbReference>
<protein>
    <submittedName>
        <fullName evidence="3">Uncharacterized protein</fullName>
    </submittedName>
</protein>
<dbReference type="STRING" id="84029.CROST_21030"/>
<feature type="domain" description="SseB protein N-terminal" evidence="1">
    <location>
        <begin position="207"/>
        <end position="302"/>
    </location>
</feature>
<feature type="domain" description="SseB protein C-terminal" evidence="2">
    <location>
        <begin position="344"/>
        <end position="443"/>
    </location>
</feature>
<proteinExistence type="predicted"/>
<name>A0A1S8LAV9_9CLOT</name>
<dbReference type="RefSeq" id="WP_077836180.1">
    <property type="nucleotide sequence ID" value="NZ_CP096983.1"/>
</dbReference>
<evidence type="ECO:0000259" key="2">
    <source>
        <dbReference type="Pfam" id="PF14581"/>
    </source>
</evidence>
<gene>
    <name evidence="3" type="ORF">CROST_012740</name>
</gene>
<dbReference type="InterPro" id="IPR009839">
    <property type="entry name" value="SseB_N"/>
</dbReference>
<organism evidence="3 4">
    <name type="scientific">Clostridium felsineum</name>
    <dbReference type="NCBI Taxonomy" id="36839"/>
    <lineage>
        <taxon>Bacteria</taxon>
        <taxon>Bacillati</taxon>
        <taxon>Bacillota</taxon>
        <taxon>Clostridia</taxon>
        <taxon>Eubacteriales</taxon>
        <taxon>Clostridiaceae</taxon>
        <taxon>Clostridium</taxon>
    </lineage>
</organism>
<evidence type="ECO:0000259" key="1">
    <source>
        <dbReference type="Pfam" id="PF07179"/>
    </source>
</evidence>
<reference evidence="3 4" key="1">
    <citation type="submission" date="2022-04" db="EMBL/GenBank/DDBJ databases">
        <title>Genome sequence of C. roseum typestrain.</title>
        <authorList>
            <person name="Poehlein A."/>
            <person name="Schoch T."/>
            <person name="Duerre P."/>
            <person name="Daniel R."/>
        </authorList>
    </citation>
    <scope>NUCLEOTIDE SEQUENCE [LARGE SCALE GENOMIC DNA]</scope>
    <source>
        <strain evidence="3 4">DSM 7320</strain>
    </source>
</reference>
<dbReference type="AlphaFoldDB" id="A0A1S8LAV9"/>
<dbReference type="Pfam" id="PF14581">
    <property type="entry name" value="SseB_C"/>
    <property type="match status" value="1"/>
</dbReference>
<dbReference type="InterPro" id="IPR027945">
    <property type="entry name" value="SseB_C"/>
</dbReference>
<dbReference type="Pfam" id="PF07179">
    <property type="entry name" value="SseB"/>
    <property type="match status" value="1"/>
</dbReference>
<evidence type="ECO:0000313" key="4">
    <source>
        <dbReference type="Proteomes" id="UP000190951"/>
    </source>
</evidence>
<sequence length="449" mass="53105">MLDEARKDQIGVVFLLKKDTSIKKIRRLNIQEIIFLICSARFFKSKQTIISDNFQKKIDIFTKVLLEKIKNADELFIIYDKNTEYPYIDSKGRVWIFSKEKYAVHVKDYFAKTMSIEVKRVIGQEVVNEFDNFYRLGIEKIIVDNGQYAVEIKRDEILKKFNSKNTLTINIPVENPKLQYSMIRFFQNLYDRDEYKGKKEFLSKLEVKMLDELASAKYLVPIKVRNGAPIISREQINTVLNKKDTEIASIVSDDDTNWLPAFTDWEEFERIYHKNMWKGYIASYGELMELCSKMSGVVINCRGLALHIDEKNRRVLEQYEKGNEDIIEEKNEEEEEVVEKKVEPKDTQITLSEPEEYPKEMIEAIKEYMRSKKSINKAYLRLMMKNQNKSYLIVIDFSEKDKKVFDEIAEVAIPYLDGKYLDMVQMDKWAKEALVDVKPFYKKKFLGLF</sequence>
<dbReference type="KEGG" id="crw:CROST_012740"/>